<reference evidence="2" key="1">
    <citation type="journal article" date="2019" name="Int. J. Syst. Evol. Microbiol.">
        <title>The Global Catalogue of Microorganisms (GCM) 10K type strain sequencing project: providing services to taxonomists for standard genome sequencing and annotation.</title>
        <authorList>
            <consortium name="The Broad Institute Genomics Platform"/>
            <consortium name="The Broad Institute Genome Sequencing Center for Infectious Disease"/>
            <person name="Wu L."/>
            <person name="Ma J."/>
        </authorList>
    </citation>
    <scope>NUCLEOTIDE SEQUENCE [LARGE SCALE GENOMIC DNA]</scope>
    <source>
        <strain evidence="2">CGMCC 1.15942</strain>
    </source>
</reference>
<dbReference type="Pfam" id="PF04439">
    <property type="entry name" value="Adenyl_transf"/>
    <property type="match status" value="1"/>
</dbReference>
<dbReference type="SUPFAM" id="SSF81301">
    <property type="entry name" value="Nucleotidyltransferase"/>
    <property type="match status" value="1"/>
</dbReference>
<dbReference type="Proteomes" id="UP000630615">
    <property type="component" value="Unassembled WGS sequence"/>
</dbReference>
<protein>
    <submittedName>
        <fullName evidence="1">Aminoglycoside 6-adenylyltransferase</fullName>
    </submittedName>
</protein>
<dbReference type="InterPro" id="IPR007530">
    <property type="entry name" value="Aminoglycoside_adenylylTfrase"/>
</dbReference>
<gene>
    <name evidence="1" type="primary">aadK</name>
    <name evidence="1" type="ORF">GCM10011573_36940</name>
</gene>
<name>A0ABQ1PV37_9ENTE</name>
<proteinExistence type="predicted"/>
<keyword evidence="2" id="KW-1185">Reference proteome</keyword>
<sequence length="289" mass="34235">MRTEQEMFRLILDTAKEDARILAVGMNGSRTNQRVPKDSFQDFDIVYIVDDVEPFLEDQQWIDRFGTRLIMQTPEAMTLFPPTENGRFTYLMLFEDGNRIDLTLCPKEQANDWNEGDRLAEILLDKEQLLPVLSKATDQDYWIKKPTQEEFLDCCNEFWWVSTYVVKGLCRNELLYAADPLYENCRKELLRLLSWQVGAENDYMISVGKNYKYLPNYLSDKNNECLLKTMRMSNGEQLWESLILQQKTFSSLARTFSRMNHFLYDHIQAEKVIAYTKKHYVIGENRQYK</sequence>
<comment type="caution">
    <text evidence="1">The sequence shown here is derived from an EMBL/GenBank/DDBJ whole genome shotgun (WGS) entry which is preliminary data.</text>
</comment>
<dbReference type="RefSeq" id="WP_088271356.1">
    <property type="nucleotide sequence ID" value="NZ_BMKI01000017.1"/>
</dbReference>
<accession>A0ABQ1PV37</accession>
<evidence type="ECO:0000313" key="2">
    <source>
        <dbReference type="Proteomes" id="UP000630615"/>
    </source>
</evidence>
<evidence type="ECO:0000313" key="1">
    <source>
        <dbReference type="EMBL" id="GGD04057.1"/>
    </source>
</evidence>
<dbReference type="InterPro" id="IPR043519">
    <property type="entry name" value="NT_sf"/>
</dbReference>
<dbReference type="SUPFAM" id="SSF81631">
    <property type="entry name" value="PAP/OAS1 substrate-binding domain"/>
    <property type="match status" value="1"/>
</dbReference>
<organism evidence="1 2">
    <name type="scientific">Enterococcus wangshanyuanii</name>
    <dbReference type="NCBI Taxonomy" id="2005703"/>
    <lineage>
        <taxon>Bacteria</taxon>
        <taxon>Bacillati</taxon>
        <taxon>Bacillota</taxon>
        <taxon>Bacilli</taxon>
        <taxon>Lactobacillales</taxon>
        <taxon>Enterococcaceae</taxon>
        <taxon>Enterococcus</taxon>
    </lineage>
</organism>
<dbReference type="EMBL" id="BMKI01000017">
    <property type="protein sequence ID" value="GGD04057.1"/>
    <property type="molecule type" value="Genomic_DNA"/>
</dbReference>
<dbReference type="Gene3D" id="3.30.460.10">
    <property type="entry name" value="Beta Polymerase, domain 2"/>
    <property type="match status" value="1"/>
</dbReference>
<dbReference type="PIRSF" id="PIRSF000812">
    <property type="entry name" value="AAD"/>
    <property type="match status" value="1"/>
</dbReference>